<evidence type="ECO:0000313" key="1">
    <source>
        <dbReference type="EMBL" id="MCP9292256.1"/>
    </source>
</evidence>
<protein>
    <submittedName>
        <fullName evidence="1">Uncharacterized protein</fullName>
    </submittedName>
</protein>
<accession>A0A9X2REU8</accession>
<evidence type="ECO:0000313" key="2">
    <source>
        <dbReference type="Proteomes" id="UP001139125"/>
    </source>
</evidence>
<name>A0A9X2REU8_9BACT</name>
<comment type="caution">
    <text evidence="1">The sequence shown here is derived from an EMBL/GenBank/DDBJ whole genome shotgun (WGS) entry which is preliminary data.</text>
</comment>
<gene>
    <name evidence="1" type="ORF">NM125_11780</name>
</gene>
<dbReference type="RefSeq" id="WP_255135135.1">
    <property type="nucleotide sequence ID" value="NZ_JANDBC010000002.1"/>
</dbReference>
<proteinExistence type="predicted"/>
<keyword evidence="2" id="KW-1185">Reference proteome</keyword>
<dbReference type="AlphaFoldDB" id="A0A9X2REU8"/>
<dbReference type="EMBL" id="JANDBC010000002">
    <property type="protein sequence ID" value="MCP9292256.1"/>
    <property type="molecule type" value="Genomic_DNA"/>
</dbReference>
<sequence>MEDTFRKALKHTRPYIDIGVMVYDLFGGNNFGSQIDAIPFYLETAKDSAFGYATVVEQENAEALIGRDGSEIVKINKYSQNDLANHPPNYLSIIGAEKDKAPIRMAGQIFEGDDELKDEDGMLKKVDLLNNQYVKRHVNSYDRLLNRYETIYSACKIRYFYNLSKCKESKSDVIDAKYRKGLWKDAKREIDDLGKTWSEIIKSTRRISHTVRIFIPPCSDGGGRFPGQFSTRSFDDDCSQNPEGEFRNTTYYQYIADKNDGVVNIHNALWHSNDTFDDLNNIYMKDVHLNADGLDQGGYNHFELRNYARQYKLKENGLVVFKAGDPNPAMDEVRDWIIDRFGSSSN</sequence>
<organism evidence="1 2">
    <name type="scientific">Gracilimonas sediminicola</name>
    <dbReference type="NCBI Taxonomy" id="2952158"/>
    <lineage>
        <taxon>Bacteria</taxon>
        <taxon>Pseudomonadati</taxon>
        <taxon>Balneolota</taxon>
        <taxon>Balneolia</taxon>
        <taxon>Balneolales</taxon>
        <taxon>Balneolaceae</taxon>
        <taxon>Gracilimonas</taxon>
    </lineage>
</organism>
<dbReference type="Proteomes" id="UP001139125">
    <property type="component" value="Unassembled WGS sequence"/>
</dbReference>
<reference evidence="1" key="1">
    <citation type="submission" date="2022-06" db="EMBL/GenBank/DDBJ databases">
        <title>Gracilimonas sp. CAU 1638 isolated from sea sediment.</title>
        <authorList>
            <person name="Kim W."/>
        </authorList>
    </citation>
    <scope>NUCLEOTIDE SEQUENCE</scope>
    <source>
        <strain evidence="1">CAU 1638</strain>
    </source>
</reference>